<keyword evidence="3" id="KW-1185">Reference proteome</keyword>
<name>A0AAE0M293_9PEZI</name>
<sequence length="142" mass="15567">MPSSVNPKSRSAPSQGVKRPAAQSTGPAKRAKLATIDSDDQVAIAHDDNADYSAPMGENNDDEAEYFPDMGEQDDADEVHYFDLGDADENSNDKIANYTFDVEVLLPYVDVSDANVGRFEARLKAVVEDLCKYCSENSFHAR</sequence>
<dbReference type="Proteomes" id="UP001283341">
    <property type="component" value="Unassembled WGS sequence"/>
</dbReference>
<evidence type="ECO:0000313" key="2">
    <source>
        <dbReference type="EMBL" id="KAK3316158.1"/>
    </source>
</evidence>
<feature type="compositionally biased region" description="Acidic residues" evidence="1">
    <location>
        <begin position="59"/>
        <end position="70"/>
    </location>
</feature>
<accession>A0AAE0M293</accession>
<dbReference type="AlphaFoldDB" id="A0AAE0M293"/>
<gene>
    <name evidence="2" type="ORF">B0H66DRAFT_592393</name>
</gene>
<proteinExistence type="predicted"/>
<comment type="caution">
    <text evidence="2">The sequence shown here is derived from an EMBL/GenBank/DDBJ whole genome shotgun (WGS) entry which is preliminary data.</text>
</comment>
<reference evidence="2" key="1">
    <citation type="journal article" date="2023" name="Mol. Phylogenet. Evol.">
        <title>Genome-scale phylogeny and comparative genomics of the fungal order Sordariales.</title>
        <authorList>
            <person name="Hensen N."/>
            <person name="Bonometti L."/>
            <person name="Westerberg I."/>
            <person name="Brannstrom I.O."/>
            <person name="Guillou S."/>
            <person name="Cros-Aarteil S."/>
            <person name="Calhoun S."/>
            <person name="Haridas S."/>
            <person name="Kuo A."/>
            <person name="Mondo S."/>
            <person name="Pangilinan J."/>
            <person name="Riley R."/>
            <person name="LaButti K."/>
            <person name="Andreopoulos B."/>
            <person name="Lipzen A."/>
            <person name="Chen C."/>
            <person name="Yan M."/>
            <person name="Daum C."/>
            <person name="Ng V."/>
            <person name="Clum A."/>
            <person name="Steindorff A."/>
            <person name="Ohm R.A."/>
            <person name="Martin F."/>
            <person name="Silar P."/>
            <person name="Natvig D.O."/>
            <person name="Lalanne C."/>
            <person name="Gautier V."/>
            <person name="Ament-Velasquez S.L."/>
            <person name="Kruys A."/>
            <person name="Hutchinson M.I."/>
            <person name="Powell A.J."/>
            <person name="Barry K."/>
            <person name="Miller A.N."/>
            <person name="Grigoriev I.V."/>
            <person name="Debuchy R."/>
            <person name="Gladieux P."/>
            <person name="Hiltunen Thoren M."/>
            <person name="Johannesson H."/>
        </authorList>
    </citation>
    <scope>NUCLEOTIDE SEQUENCE</scope>
    <source>
        <strain evidence="2">CBS 118394</strain>
    </source>
</reference>
<evidence type="ECO:0000313" key="3">
    <source>
        <dbReference type="Proteomes" id="UP001283341"/>
    </source>
</evidence>
<reference evidence="2" key="2">
    <citation type="submission" date="2023-06" db="EMBL/GenBank/DDBJ databases">
        <authorList>
            <consortium name="Lawrence Berkeley National Laboratory"/>
            <person name="Haridas S."/>
            <person name="Hensen N."/>
            <person name="Bonometti L."/>
            <person name="Westerberg I."/>
            <person name="Brannstrom I.O."/>
            <person name="Guillou S."/>
            <person name="Cros-Aarteil S."/>
            <person name="Calhoun S."/>
            <person name="Kuo A."/>
            <person name="Mondo S."/>
            <person name="Pangilinan J."/>
            <person name="Riley R."/>
            <person name="Labutti K."/>
            <person name="Andreopoulos B."/>
            <person name="Lipzen A."/>
            <person name="Chen C."/>
            <person name="Yanf M."/>
            <person name="Daum C."/>
            <person name="Ng V."/>
            <person name="Clum A."/>
            <person name="Steindorff A."/>
            <person name="Ohm R."/>
            <person name="Martin F."/>
            <person name="Silar P."/>
            <person name="Natvig D."/>
            <person name="Lalanne C."/>
            <person name="Gautier V."/>
            <person name="Ament-Velasquez S.L."/>
            <person name="Kruys A."/>
            <person name="Hutchinson M.I."/>
            <person name="Powell A.J."/>
            <person name="Barry K."/>
            <person name="Miller A.N."/>
            <person name="Grigoriev I.V."/>
            <person name="Debuchy R."/>
            <person name="Gladieux P."/>
            <person name="Thoren M.H."/>
            <person name="Johannesson H."/>
        </authorList>
    </citation>
    <scope>NUCLEOTIDE SEQUENCE</scope>
    <source>
        <strain evidence="2">CBS 118394</strain>
    </source>
</reference>
<feature type="region of interest" description="Disordered" evidence="1">
    <location>
        <begin position="1"/>
        <end position="70"/>
    </location>
</feature>
<organism evidence="2 3">
    <name type="scientific">Apodospora peruviana</name>
    <dbReference type="NCBI Taxonomy" id="516989"/>
    <lineage>
        <taxon>Eukaryota</taxon>
        <taxon>Fungi</taxon>
        <taxon>Dikarya</taxon>
        <taxon>Ascomycota</taxon>
        <taxon>Pezizomycotina</taxon>
        <taxon>Sordariomycetes</taxon>
        <taxon>Sordariomycetidae</taxon>
        <taxon>Sordariales</taxon>
        <taxon>Lasiosphaeriaceae</taxon>
        <taxon>Apodospora</taxon>
    </lineage>
</organism>
<protein>
    <submittedName>
        <fullName evidence="2">Uncharacterized protein</fullName>
    </submittedName>
</protein>
<feature type="compositionally biased region" description="Polar residues" evidence="1">
    <location>
        <begin position="1"/>
        <end position="14"/>
    </location>
</feature>
<evidence type="ECO:0000256" key="1">
    <source>
        <dbReference type="SAM" id="MobiDB-lite"/>
    </source>
</evidence>
<dbReference type="EMBL" id="JAUEDM010000005">
    <property type="protein sequence ID" value="KAK3316158.1"/>
    <property type="molecule type" value="Genomic_DNA"/>
</dbReference>